<dbReference type="AlphaFoldDB" id="Q2LRF3"/>
<feature type="domain" description="NLPC/P60 N-terminal" evidence="6">
    <location>
        <begin position="32"/>
        <end position="144"/>
    </location>
</feature>
<evidence type="ECO:0000259" key="5">
    <source>
        <dbReference type="Pfam" id="PF00877"/>
    </source>
</evidence>
<dbReference type="InterPro" id="IPR000064">
    <property type="entry name" value="NLP_P60_dom"/>
</dbReference>
<evidence type="ECO:0000256" key="1">
    <source>
        <dbReference type="ARBA" id="ARBA00007074"/>
    </source>
</evidence>
<evidence type="ECO:0000256" key="3">
    <source>
        <dbReference type="ARBA" id="ARBA00022801"/>
    </source>
</evidence>
<proteinExistence type="inferred from homology"/>
<evidence type="ECO:0000259" key="7">
    <source>
        <dbReference type="Pfam" id="PF12913"/>
    </source>
</evidence>
<feature type="domain" description="NlpC/P60" evidence="5">
    <location>
        <begin position="322"/>
        <end position="371"/>
    </location>
</feature>
<dbReference type="InterPro" id="IPR039439">
    <property type="entry name" value="SH3b1_dom"/>
</dbReference>
<reference evidence="9 10" key="1">
    <citation type="journal article" date="2007" name="Proc. Natl. Acad. Sci. U.S.A.">
        <title>The genome of Syntrophus aciditrophicus: life at the thermodynamic limit of microbial growth.</title>
        <authorList>
            <person name="McInerney M.J."/>
            <person name="Rohlin L."/>
            <person name="Mouttaki H."/>
            <person name="Kim U."/>
            <person name="Krupp R.S."/>
            <person name="Rios-Hernandez L."/>
            <person name="Sieber J."/>
            <person name="Struchtemeyer C.G."/>
            <person name="Bhattacharyya A."/>
            <person name="Campbell J.W."/>
            <person name="Gunsalus R.P."/>
        </authorList>
    </citation>
    <scope>NUCLEOTIDE SEQUENCE [LARGE SCALE GENOMIC DNA]</scope>
    <source>
        <strain evidence="9 10">SB</strain>
    </source>
</reference>
<comment type="similarity">
    <text evidence="1">Belongs to the peptidase C40 family.</text>
</comment>
<keyword evidence="4" id="KW-0788">Thiol protease</keyword>
<dbReference type="PIRSF" id="PIRSF019015">
    <property type="entry name" value="P60_peptidase_YkfC"/>
    <property type="match status" value="1"/>
</dbReference>
<dbReference type="Proteomes" id="UP000001933">
    <property type="component" value="Chromosome"/>
</dbReference>
<dbReference type="InterPro" id="IPR026864">
    <property type="entry name" value="SH3b2-type_SH3"/>
</dbReference>
<protein>
    <submittedName>
        <fullName evidence="9">Cell wall-associated hydrolase</fullName>
    </submittedName>
</protein>
<evidence type="ECO:0000256" key="4">
    <source>
        <dbReference type="ARBA" id="ARBA00022807"/>
    </source>
</evidence>
<gene>
    <name evidence="9" type="ORF">SYN_01955</name>
</gene>
<dbReference type="InterPro" id="IPR038765">
    <property type="entry name" value="Papain-like_cys_pep_sf"/>
</dbReference>
<dbReference type="HOGENOM" id="CLU_028171_1_0_7"/>
<dbReference type="Gene3D" id="3.90.1720.10">
    <property type="entry name" value="endopeptidase domain like (from Nostoc punctiforme)"/>
    <property type="match status" value="1"/>
</dbReference>
<keyword evidence="2" id="KW-0645">Protease</keyword>
<evidence type="ECO:0000256" key="2">
    <source>
        <dbReference type="ARBA" id="ARBA00022670"/>
    </source>
</evidence>
<dbReference type="STRING" id="56780.SYN_01955"/>
<dbReference type="eggNOG" id="COG0791">
    <property type="taxonomic scope" value="Bacteria"/>
</dbReference>
<evidence type="ECO:0000313" key="9">
    <source>
        <dbReference type="EMBL" id="ABC76666.1"/>
    </source>
</evidence>
<dbReference type="KEGG" id="sat:SYN_01955"/>
<evidence type="ECO:0000259" key="8">
    <source>
        <dbReference type="Pfam" id="PF12914"/>
    </source>
</evidence>
<dbReference type="Pfam" id="PF12913">
    <property type="entry name" value="SH3_6"/>
    <property type="match status" value="1"/>
</dbReference>
<dbReference type="InParanoid" id="Q2LRF3"/>
<dbReference type="Pfam" id="PF12912">
    <property type="entry name" value="N_NLPC_P60"/>
    <property type="match status" value="1"/>
</dbReference>
<dbReference type="GO" id="GO:0008234">
    <property type="term" value="F:cysteine-type peptidase activity"/>
    <property type="evidence" value="ECO:0007669"/>
    <property type="project" value="UniProtKB-KW"/>
</dbReference>
<keyword evidence="10" id="KW-1185">Reference proteome</keyword>
<dbReference type="EMBL" id="CP000252">
    <property type="protein sequence ID" value="ABC76666.1"/>
    <property type="molecule type" value="Genomic_DNA"/>
</dbReference>
<dbReference type="SUPFAM" id="SSF54001">
    <property type="entry name" value="Cysteine proteinases"/>
    <property type="match status" value="1"/>
</dbReference>
<feature type="domain" description="SH3b2-type SH3" evidence="8">
    <location>
        <begin position="226"/>
        <end position="271"/>
    </location>
</feature>
<feature type="domain" description="SH3b1" evidence="7">
    <location>
        <begin position="167"/>
        <end position="218"/>
    </location>
</feature>
<dbReference type="GO" id="GO:0006508">
    <property type="term" value="P:proteolysis"/>
    <property type="evidence" value="ECO:0007669"/>
    <property type="project" value="UniProtKB-KW"/>
</dbReference>
<dbReference type="InterPro" id="IPR025606">
    <property type="entry name" value="NLPC/P60_N_dom"/>
</dbReference>
<dbReference type="Pfam" id="PF12914">
    <property type="entry name" value="SH3_7"/>
    <property type="match status" value="1"/>
</dbReference>
<organism evidence="9 10">
    <name type="scientific">Syntrophus aciditrophicus (strain SB)</name>
    <dbReference type="NCBI Taxonomy" id="56780"/>
    <lineage>
        <taxon>Bacteria</taxon>
        <taxon>Pseudomonadati</taxon>
        <taxon>Thermodesulfobacteriota</taxon>
        <taxon>Syntrophia</taxon>
        <taxon>Syntrophales</taxon>
        <taxon>Syntrophaceae</taxon>
        <taxon>Syntrophus</taxon>
    </lineage>
</organism>
<dbReference type="Pfam" id="PF00877">
    <property type="entry name" value="NLPC_P60"/>
    <property type="match status" value="1"/>
</dbReference>
<name>Q2LRF3_SYNAS</name>
<keyword evidence="3 9" id="KW-0378">Hydrolase</keyword>
<evidence type="ECO:0000313" key="10">
    <source>
        <dbReference type="Proteomes" id="UP000001933"/>
    </source>
</evidence>
<sequence>MGKILKLRKTVRPRKVQIKTLLKKIRICAYWGILFFMIFSGCGCCSPPDVIGDISRLQQDHTFYLSGISAEQPIVDDATQKKLSEDYTRRYFSVWHQDRPRCTREDILWDFDKYGENPGYGENQRKRDRGWTEALKQSAVLDRYPNRGERGIVLENTNLRALPTSSPHFDGLDSGSGYPFDRLQVSAVAVNTPVYISHVSQDGAWVHVETSFYFGWLPARDVAPVDESFVRYWQNGRYAVMIRDSIPISDGNGRFYFKAPLGAQFPILREDREYFYVGIGVADENRQAVLKISRISRDAAAQRPLKMTRANLARVGNELINKPYGWGGLNQNRDCSLLTMDFFAPFGIWLPRNSGQQAHEAGRFIDLGNLSPDKKEAMILQYGVPYATLIWRKGHIMLYMGSHDGKALVFHSMWGVSTRDFMGRKGRRIVGHSAITTLRPGIEFCSGEASGCDPLQSVLGMTVLLPDVTTPSIPAPKPN</sequence>
<evidence type="ECO:0000259" key="6">
    <source>
        <dbReference type="Pfam" id="PF12912"/>
    </source>
</evidence>
<accession>Q2LRF3</accession>
<dbReference type="InterPro" id="IPR027017">
    <property type="entry name" value="P60_peptidase_YkfC"/>
</dbReference>